<gene>
    <name evidence="3" type="ORF">NAEGRDRAFT_49240</name>
</gene>
<protein>
    <submittedName>
        <fullName evidence="3">Predicted protein</fullName>
    </submittedName>
</protein>
<dbReference type="InterPro" id="IPR006571">
    <property type="entry name" value="TLDc_dom"/>
</dbReference>
<name>D2VG25_NAEGR</name>
<dbReference type="InParanoid" id="D2VG25"/>
<dbReference type="InterPro" id="IPR007855">
    <property type="entry name" value="RDRP"/>
</dbReference>
<dbReference type="SMART" id="SM00584">
    <property type="entry name" value="TLDc"/>
    <property type="match status" value="1"/>
</dbReference>
<feature type="compositionally biased region" description="Basic and acidic residues" evidence="1">
    <location>
        <begin position="1468"/>
        <end position="1487"/>
    </location>
</feature>
<dbReference type="Gene3D" id="1.25.40.10">
    <property type="entry name" value="Tetratricopeptide repeat domain"/>
    <property type="match status" value="1"/>
</dbReference>
<dbReference type="InterPro" id="IPR011990">
    <property type="entry name" value="TPR-like_helical_dom_sf"/>
</dbReference>
<dbReference type="PROSITE" id="PS51886">
    <property type="entry name" value="TLDC"/>
    <property type="match status" value="1"/>
</dbReference>
<dbReference type="PANTHER" id="PTHR23079:SF55">
    <property type="entry name" value="RNA-DIRECTED RNA POLYMERASE"/>
    <property type="match status" value="1"/>
</dbReference>
<dbReference type="OrthoDB" id="6513042at2759"/>
<evidence type="ECO:0000259" key="2">
    <source>
        <dbReference type="PROSITE" id="PS51886"/>
    </source>
</evidence>
<dbReference type="SUPFAM" id="SSF81901">
    <property type="entry name" value="HCP-like"/>
    <property type="match status" value="1"/>
</dbReference>
<dbReference type="GO" id="GO:0003968">
    <property type="term" value="F:RNA-directed RNA polymerase activity"/>
    <property type="evidence" value="ECO:0007669"/>
    <property type="project" value="UniProtKB-KW"/>
</dbReference>
<sequence length="1745" mass="202219">MEEKIPAIFHREVITKFDFLPKLKHSTIARHSEFQKFLSNFLREYNSSKNQIPSRRYGKYATTKEWLLNESFFKKQQHNSNFMGKINDGECVNAFNYVRDLERAREQFDSSYSERTTSIGDDEIQHVLDGHMVNWILLLQRVLKMRPELQRQIKEDGGADWLVRAVSLKTHHPVIHNMASAKKFLQLMKKFTTLQGQPYAEMNFDEKFEMLKVVTRTFLVTMNGLEQVHKWFLDGNQDLSVNQLENDRDHFRIRIVEICIRNSTSLQGLAGDLYSDNSDPRAIVKLRSSPKGKYSKSRYRLYFGVNTTLTVLFSFPRMGLTSQLFLSENSDLESLKDLKTVAGNYWGEETVLKIKQDFCNSINNGKKPTVSKQDFSKCKHLERISQEFRAARVLKSYQDSPITIAGYSFHQLCQNTSGMHSYKYTYYCGDLADELPLGVEDVKEFFIPSHLNPDLYKPENQLKLTVRLSLLNTPISPTINISEYQVIEDVGLFTDGCGFISPDLAREIYRKIKQAESREKVHVFENAQYMVDVQMIYQDSDPVEDDMDDNVPSAFQIRFRGAKGMLLQNPNVKGIVLRESMVKFNVDLDEDLDEEDESLSNIHVVGYSEPSNFAFANSTILYMMSGCVDGGEKFEGIIMNMWKDYVNDILKTYSNEDTSQLMKKYFKEGDFHALNIFGLTKDVALAFLAGPFRTQLLNLKLPIQNARRVYGVCDPLEVLEPDEVFVRIRMEDGTLKTLEGTIAITKEPCLHRGDLRLLKAKKIESLEYLSEVIVFPIKGEKRPIPNMITGSDLDGDKYLVIWDEPLVSSFVQQFEPGNFDEEIEGEKRNFEPDVFKDWIGLRHSYVDSYGYEWSKGENWKTMQRLSDIVNMAVDAPKKGKTFKAGAMEKDIVRNFPKYPHFHNSKTKEAVRVSTSVVGKMYDFAIDRVTERFKFQPVTDKRQTSTDDKEYLFLDNLYQVLRRNKDISVNQFLNFIWKHFSNILLRSTTIQFASEFLDSFWRFLCMLTIRKEKTIILCCLNTTVDKVNNSSMNAIISEMTKSDNLVLMVQGISETKLKFKEDLQNDKIHDSSACSLFKFSNSNVEFIHFLFYEIFFDAASRIQIDLGYNLLTNYTLSQTLFENIVEPSTLNPVLFKKPKTIFEIIYKACNGKDSDRKKHALYIVGLLFKNGIILPRNYDLAIKCFKLALSKENNIRIGFIPYLYNSEKRPVMKELKILAKAGYAEAQYNLGRLSYFDGDQWSALEWLKKAAFQCVLNIENRGLDKKNTLYFLSNLYRDGTIVEWNNDRYLQLLEESAKLGSIDAMYKIGRRMELTKQYSFACFWYERAAYEGILENYLQGYGMKNSCRFSLEIDEYGIDSMNRLPPLPLQNDLQVEIQLDISIESPLLKKNMLFVQSSNPVFQTFCNDGTIIPPNEIEEFTKILPSSNILQKKYERKYESIHDSAKRTMEKAEKMLKLANQTIAHIDRILNKGKSSDSKESPLENESKEEVEEISTEQISTEQEDTKESIIPHTKWKLIYRGSKDGYESNDFHRKCDDKGSTFIIVKTKEDEIFGGYTTQTWKIPQANIFGHTQRNDENAFLFIRSKSRKYFKLPITNQPSIDCTHARLIDFLDFTIPNNCDIIPGHTNFGMNYQLPKWSKGNGFSFSESLDNRRSFYVEEIEVYSLIDSEDENSPLMSGSINLSQIRTDGPMFNWDDYLSYVRARNSDPYGTRAYTESVRQARISSDEGIERLKDKLRLMGVFKE</sequence>
<organism evidence="4">
    <name type="scientific">Naegleria gruberi</name>
    <name type="common">Amoeba</name>
    <dbReference type="NCBI Taxonomy" id="5762"/>
    <lineage>
        <taxon>Eukaryota</taxon>
        <taxon>Discoba</taxon>
        <taxon>Heterolobosea</taxon>
        <taxon>Tetramitia</taxon>
        <taxon>Eutetramitia</taxon>
        <taxon>Vahlkampfiidae</taxon>
        <taxon>Naegleria</taxon>
    </lineage>
</organism>
<dbReference type="eggNOG" id="KOG0988">
    <property type="taxonomic scope" value="Eukaryota"/>
</dbReference>
<dbReference type="Pfam" id="PF05183">
    <property type="entry name" value="RdRP"/>
    <property type="match status" value="1"/>
</dbReference>
<dbReference type="Proteomes" id="UP000006671">
    <property type="component" value="Unassembled WGS sequence"/>
</dbReference>
<dbReference type="GO" id="GO:0003723">
    <property type="term" value="F:RNA binding"/>
    <property type="evidence" value="ECO:0007669"/>
    <property type="project" value="UniProtKB-KW"/>
</dbReference>
<evidence type="ECO:0000313" key="3">
    <source>
        <dbReference type="EMBL" id="EFC44192.1"/>
    </source>
</evidence>
<dbReference type="GO" id="GO:0031380">
    <property type="term" value="C:nuclear RNA-directed RNA polymerase complex"/>
    <property type="evidence" value="ECO:0007669"/>
    <property type="project" value="TreeGrafter"/>
</dbReference>
<dbReference type="EMBL" id="GG738869">
    <property type="protein sequence ID" value="EFC44192.1"/>
    <property type="molecule type" value="Genomic_DNA"/>
</dbReference>
<dbReference type="InterPro" id="IPR006597">
    <property type="entry name" value="Sel1-like"/>
</dbReference>
<dbReference type="VEuPathDB" id="AmoebaDB:NAEGRDRAFT_49240"/>
<dbReference type="InterPro" id="IPR057596">
    <property type="entry name" value="RDRP_core"/>
</dbReference>
<dbReference type="GO" id="GO:0030422">
    <property type="term" value="P:siRNA processing"/>
    <property type="evidence" value="ECO:0007669"/>
    <property type="project" value="TreeGrafter"/>
</dbReference>
<dbReference type="SMART" id="SM00671">
    <property type="entry name" value="SEL1"/>
    <property type="match status" value="4"/>
</dbReference>
<feature type="region of interest" description="Disordered" evidence="1">
    <location>
        <begin position="1468"/>
        <end position="1506"/>
    </location>
</feature>
<proteinExistence type="predicted"/>
<dbReference type="PANTHER" id="PTHR23079">
    <property type="entry name" value="RNA-DEPENDENT RNA POLYMERASE"/>
    <property type="match status" value="1"/>
</dbReference>
<evidence type="ECO:0000256" key="1">
    <source>
        <dbReference type="SAM" id="MobiDB-lite"/>
    </source>
</evidence>
<reference evidence="3 4" key="1">
    <citation type="journal article" date="2010" name="Cell">
        <title>The genome of Naegleria gruberi illuminates early eukaryotic versatility.</title>
        <authorList>
            <person name="Fritz-Laylin L.K."/>
            <person name="Prochnik S.E."/>
            <person name="Ginger M.L."/>
            <person name="Dacks J.B."/>
            <person name="Carpenter M.L."/>
            <person name="Field M.C."/>
            <person name="Kuo A."/>
            <person name="Paredez A."/>
            <person name="Chapman J."/>
            <person name="Pham J."/>
            <person name="Shu S."/>
            <person name="Neupane R."/>
            <person name="Cipriano M."/>
            <person name="Mancuso J."/>
            <person name="Tu H."/>
            <person name="Salamov A."/>
            <person name="Lindquist E."/>
            <person name="Shapiro H."/>
            <person name="Lucas S."/>
            <person name="Grigoriev I.V."/>
            <person name="Cande W.Z."/>
            <person name="Fulton C."/>
            <person name="Rokhsar D.S."/>
            <person name="Dawson S.C."/>
        </authorList>
    </citation>
    <scope>NUCLEOTIDE SEQUENCE [LARGE SCALE GENOMIC DNA]</scope>
    <source>
        <strain evidence="3 4">NEG-M</strain>
    </source>
</reference>
<evidence type="ECO:0000313" key="4">
    <source>
        <dbReference type="Proteomes" id="UP000006671"/>
    </source>
</evidence>
<dbReference type="RefSeq" id="XP_002676936.1">
    <property type="nucleotide sequence ID" value="XM_002676890.1"/>
</dbReference>
<keyword evidence="4" id="KW-1185">Reference proteome</keyword>
<accession>D2VG25</accession>
<dbReference type="GeneID" id="8848090"/>
<dbReference type="Pfam" id="PF07534">
    <property type="entry name" value="TLD"/>
    <property type="match status" value="1"/>
</dbReference>
<dbReference type="KEGG" id="ngr:NAEGRDRAFT_49240"/>
<dbReference type="Pfam" id="PF08238">
    <property type="entry name" value="Sel1"/>
    <property type="match status" value="4"/>
</dbReference>
<feature type="domain" description="TLDc" evidence="2">
    <location>
        <begin position="1491"/>
        <end position="1667"/>
    </location>
</feature>